<dbReference type="CDD" id="cd07474">
    <property type="entry name" value="Peptidases_S8_subtilisin_Vpr-like"/>
    <property type="match status" value="1"/>
</dbReference>
<dbReference type="Pfam" id="PF00082">
    <property type="entry name" value="Peptidase_S8"/>
    <property type="match status" value="1"/>
</dbReference>
<dbReference type="PANTHER" id="PTHR43806">
    <property type="entry name" value="PEPTIDASE S8"/>
    <property type="match status" value="1"/>
</dbReference>
<feature type="active site" description="Charge relay system" evidence="8 9">
    <location>
        <position position="534"/>
    </location>
</feature>
<dbReference type="InterPro" id="IPR003137">
    <property type="entry name" value="PA_domain"/>
</dbReference>
<evidence type="ECO:0000259" key="15">
    <source>
        <dbReference type="Pfam" id="PF05922"/>
    </source>
</evidence>
<dbReference type="Gene3D" id="3.40.50.200">
    <property type="entry name" value="Peptidase S8/S53 domain"/>
    <property type="match status" value="1"/>
</dbReference>
<dbReference type="Pfam" id="PF05922">
    <property type="entry name" value="Inhibitor_I9"/>
    <property type="match status" value="1"/>
</dbReference>
<feature type="signal peptide" evidence="12">
    <location>
        <begin position="1"/>
        <end position="25"/>
    </location>
</feature>
<reference evidence="16 17" key="1">
    <citation type="journal article" date="2015" name="Genome Announc.">
        <title>Complete genome sequences for 35 biothreat assay-relevant bacillus species.</title>
        <authorList>
            <person name="Johnson S.L."/>
            <person name="Daligault H.E."/>
            <person name="Davenport K.W."/>
            <person name="Jaissle J."/>
            <person name="Frey K.G."/>
            <person name="Ladner J.T."/>
            <person name="Broomall S.M."/>
            <person name="Bishop-Lilly K.A."/>
            <person name="Bruce D.C."/>
            <person name="Gibbons H.S."/>
            <person name="Coyne S.R."/>
            <person name="Lo C.C."/>
            <person name="Meincke L."/>
            <person name="Munk A.C."/>
            <person name="Koroleva G.I."/>
            <person name="Rosenzweig C.N."/>
            <person name="Palacios G.F."/>
            <person name="Redden C.L."/>
            <person name="Minogue T.D."/>
            <person name="Chain P.S."/>
        </authorList>
    </citation>
    <scope>NUCLEOTIDE SEQUENCE [LARGE SCALE GENOMIC DNA]</scope>
    <source>
        <strain evidence="17">ATCC 14581 / DSM 32 / JCM 2506 / NBRC 15308 / NCIMB 9376 / NCTC 10342 / NRRL B-14308 / VKM B-512</strain>
    </source>
</reference>
<dbReference type="Pfam" id="PF02225">
    <property type="entry name" value="PA"/>
    <property type="match status" value="1"/>
</dbReference>
<dbReference type="InterPro" id="IPR046450">
    <property type="entry name" value="PA_dom_sf"/>
</dbReference>
<evidence type="ECO:0000256" key="5">
    <source>
        <dbReference type="ARBA" id="ARBA00022729"/>
    </source>
</evidence>
<dbReference type="InterPro" id="IPR050131">
    <property type="entry name" value="Peptidase_S8_subtilisin-like"/>
</dbReference>
<dbReference type="SUPFAM" id="SSF52743">
    <property type="entry name" value="Subtilisin-like"/>
    <property type="match status" value="1"/>
</dbReference>
<evidence type="ECO:0000256" key="1">
    <source>
        <dbReference type="ARBA" id="ARBA00011073"/>
    </source>
</evidence>
<evidence type="ECO:0000256" key="7">
    <source>
        <dbReference type="ARBA" id="ARBA00022825"/>
    </source>
</evidence>
<evidence type="ECO:0000313" key="16">
    <source>
        <dbReference type="EMBL" id="AJI22419.1"/>
    </source>
</evidence>
<dbReference type="InterPro" id="IPR023827">
    <property type="entry name" value="Peptidase_S8_Asp-AS"/>
</dbReference>
<evidence type="ECO:0000256" key="11">
    <source>
        <dbReference type="SAM" id="MobiDB-lite"/>
    </source>
</evidence>
<dbReference type="PRINTS" id="PR00723">
    <property type="entry name" value="SUBTILISIN"/>
</dbReference>
<proteinExistence type="inferred from homology"/>
<evidence type="ECO:0000256" key="4">
    <source>
        <dbReference type="ARBA" id="ARBA00022670"/>
    </source>
</evidence>
<feature type="domain" description="Peptidase S8/S53" evidence="13">
    <location>
        <begin position="177"/>
        <end position="586"/>
    </location>
</feature>
<protein>
    <submittedName>
        <fullName evidence="16">Minor extracellular protease vpr</fullName>
    </submittedName>
</protein>
<gene>
    <name evidence="16" type="primary">vpr</name>
    <name evidence="16" type="ORF">BG04_4520</name>
</gene>
<dbReference type="KEGG" id="bmeg:BG04_4520"/>
<name>A0A0B6ARH9_PRIM2</name>
<dbReference type="AlphaFoldDB" id="A0A0B6ARH9"/>
<evidence type="ECO:0000256" key="12">
    <source>
        <dbReference type="SAM" id="SignalP"/>
    </source>
</evidence>
<dbReference type="InterPro" id="IPR037045">
    <property type="entry name" value="S8pro/Inhibitor_I9_sf"/>
</dbReference>
<dbReference type="InterPro" id="IPR036852">
    <property type="entry name" value="Peptidase_S8/S53_dom_sf"/>
</dbReference>
<feature type="region of interest" description="Disordered" evidence="11">
    <location>
        <begin position="208"/>
        <end position="230"/>
    </location>
</feature>
<keyword evidence="7 9" id="KW-0720">Serine protease</keyword>
<dbReference type="PROSITE" id="PS00136">
    <property type="entry name" value="SUBTILASE_ASP"/>
    <property type="match status" value="1"/>
</dbReference>
<dbReference type="InterPro" id="IPR022398">
    <property type="entry name" value="Peptidase_S8_His-AS"/>
</dbReference>
<dbReference type="Gene3D" id="3.50.30.30">
    <property type="match status" value="1"/>
</dbReference>
<evidence type="ECO:0000256" key="10">
    <source>
        <dbReference type="RuleBase" id="RU003355"/>
    </source>
</evidence>
<dbReference type="CDD" id="cd02133">
    <property type="entry name" value="PA_C5a_like"/>
    <property type="match status" value="1"/>
</dbReference>
<dbReference type="InterPro" id="IPR034213">
    <property type="entry name" value="S8_Vpr-like"/>
</dbReference>
<dbReference type="InterPro" id="IPR023828">
    <property type="entry name" value="Peptidase_S8_Ser-AS"/>
</dbReference>
<dbReference type="PANTHER" id="PTHR43806:SF65">
    <property type="entry name" value="SERINE PROTEASE APRX"/>
    <property type="match status" value="1"/>
</dbReference>
<sequence length="803" mass="85466">MKKVSIRSVLSTVAFSVALSSFAMGASANGNSKPALEPSLVKIQGDYNLKSAKKVKVIVELNEESVAEAKKKGVAQSKGKIKKARDEVKKELSKASKTSKVKREYDQVFSGFSAELPANDLEKVASLPGVKAIYPSVEYHTTEVKSKEVSAEEYGSEMDKSIYYVGADQAWKSGYTGKNMTVAVIDTGVDYDHPDLKSAFEKYKGWDFVDDDKDPQETPAGDPKGEATTHGTHVAGTIAADGKIKGVAPDAHLLAYRVLGPGGTGTTEDVIAGIERAVEDGADVMNLSLGDTINNPDLATSIALDWAMEEGVVAVTSNGNSGPANWTVGSPGTSREAISVGATQLPYNLYKTTLTVDNASYASAEVMGFPNDKALLDASGKKYEFVPVGLGKPEDFEGKDVKGKVAVISRGDIAFVDKVDNAKKAGAVATVIYNNVEGTIPDIPGTSLPSIRLSKADGQALAASLAKGSVTGSFTATFDQTVDETMADFSSRGPVVDTWMIKPDISAPGVDIISTVPTNDPSNPHGYGSKQGTSMAAPHVAGAAALILQAHPNYKVEDVKASLMNTTELLRDRNGLVYPHNTQGAGSMRVVDAIKAKTLITPGSHSYGVFYKDKGKQVEKQSFKIKNLSNHSQKYSVKVKFKKSHQAIDVKSTNDLVVNAGKTQKVNLNVKVDAGKLSPGYYEGTITVSNNKETYDVPTILFVKEPDYPRVTSAYVDVLGNGSFEYGSYLPGGAEKLSYYIYDATLEKGELLSSYTNVEKGFSSATWDGKINGEALPAGTYYLYAEAVKAGQTTGSLGEFEIK</sequence>
<dbReference type="MEROPS" id="S08.114"/>
<comment type="similarity">
    <text evidence="1 9 10">Belongs to the peptidase S8 family.</text>
</comment>
<dbReference type="InterPro" id="IPR000209">
    <property type="entry name" value="Peptidase_S8/S53_dom"/>
</dbReference>
<feature type="domain" description="PA" evidence="14">
    <location>
        <begin position="392"/>
        <end position="461"/>
    </location>
</feature>
<dbReference type="RefSeq" id="WP_034652443.1">
    <property type="nucleotide sequence ID" value="NZ_BCVB01000005.1"/>
</dbReference>
<dbReference type="GeneID" id="93642522"/>
<dbReference type="HOGENOM" id="CLU_004945_1_0_9"/>
<feature type="active site" description="Charge relay system" evidence="8 9">
    <location>
        <position position="230"/>
    </location>
</feature>
<feature type="chain" id="PRO_5039317729" evidence="12">
    <location>
        <begin position="26"/>
        <end position="803"/>
    </location>
</feature>
<dbReference type="InterPro" id="IPR010259">
    <property type="entry name" value="S8pro/Inhibitor_I9"/>
</dbReference>
<evidence type="ECO:0000256" key="6">
    <source>
        <dbReference type="ARBA" id="ARBA00022801"/>
    </source>
</evidence>
<dbReference type="Gene3D" id="2.60.40.4070">
    <property type="match status" value="1"/>
</dbReference>
<feature type="domain" description="Inhibitor I9" evidence="15">
    <location>
        <begin position="57"/>
        <end position="141"/>
    </location>
</feature>
<dbReference type="GO" id="GO:0006508">
    <property type="term" value="P:proteolysis"/>
    <property type="evidence" value="ECO:0007669"/>
    <property type="project" value="UniProtKB-KW"/>
</dbReference>
<keyword evidence="3" id="KW-0964">Secreted</keyword>
<organism evidence="16 17">
    <name type="scientific">Priestia megaterium (strain ATCC 14581 / DSM 32 / CCUG 1817 / JCM 2506 / NBRC 15308 / NCIMB 9376 / NCTC 10342 / NRRL B-14308 / VKM B-512 / Ford 19)</name>
    <name type="common">Bacillus megaterium</name>
    <dbReference type="NCBI Taxonomy" id="1348623"/>
    <lineage>
        <taxon>Bacteria</taxon>
        <taxon>Bacillati</taxon>
        <taxon>Bacillota</taxon>
        <taxon>Bacilli</taxon>
        <taxon>Bacillales</taxon>
        <taxon>Bacillaceae</taxon>
        <taxon>Priestia</taxon>
    </lineage>
</organism>
<dbReference type="PROSITE" id="PS51892">
    <property type="entry name" value="SUBTILASE"/>
    <property type="match status" value="1"/>
</dbReference>
<evidence type="ECO:0000259" key="13">
    <source>
        <dbReference type="Pfam" id="PF00082"/>
    </source>
</evidence>
<evidence type="ECO:0000256" key="2">
    <source>
        <dbReference type="ARBA" id="ARBA00022512"/>
    </source>
</evidence>
<dbReference type="InterPro" id="IPR015500">
    <property type="entry name" value="Peptidase_S8_subtilisin-rel"/>
</dbReference>
<dbReference type="EMBL" id="CP009920">
    <property type="protein sequence ID" value="AJI22419.1"/>
    <property type="molecule type" value="Genomic_DNA"/>
</dbReference>
<evidence type="ECO:0000259" key="14">
    <source>
        <dbReference type="Pfam" id="PF02225"/>
    </source>
</evidence>
<evidence type="ECO:0000256" key="3">
    <source>
        <dbReference type="ARBA" id="ARBA00022525"/>
    </source>
</evidence>
<keyword evidence="5 12" id="KW-0732">Signal</keyword>
<evidence type="ECO:0000313" key="17">
    <source>
        <dbReference type="Proteomes" id="UP000031829"/>
    </source>
</evidence>
<feature type="active site" description="Charge relay system" evidence="8 9">
    <location>
        <position position="186"/>
    </location>
</feature>
<dbReference type="PROSITE" id="PS00137">
    <property type="entry name" value="SUBTILASE_HIS"/>
    <property type="match status" value="1"/>
</dbReference>
<dbReference type="Proteomes" id="UP000031829">
    <property type="component" value="Chromosome"/>
</dbReference>
<dbReference type="GO" id="GO:0004252">
    <property type="term" value="F:serine-type endopeptidase activity"/>
    <property type="evidence" value="ECO:0007669"/>
    <property type="project" value="UniProtKB-UniRule"/>
</dbReference>
<keyword evidence="2" id="KW-0134">Cell wall</keyword>
<evidence type="ECO:0000256" key="8">
    <source>
        <dbReference type="PIRSR" id="PIRSR615500-1"/>
    </source>
</evidence>
<keyword evidence="6 9" id="KW-0378">Hydrolase</keyword>
<evidence type="ECO:0000256" key="9">
    <source>
        <dbReference type="PROSITE-ProRule" id="PRU01240"/>
    </source>
</evidence>
<dbReference type="SUPFAM" id="SSF52025">
    <property type="entry name" value="PA domain"/>
    <property type="match status" value="1"/>
</dbReference>
<accession>A0A0B6ARH9</accession>
<dbReference type="PROSITE" id="PS00138">
    <property type="entry name" value="SUBTILASE_SER"/>
    <property type="match status" value="1"/>
</dbReference>
<keyword evidence="4 9" id="KW-0645">Protease</keyword>
<dbReference type="Gene3D" id="3.30.70.80">
    <property type="entry name" value="Peptidase S8 propeptide/proteinase inhibitor I9"/>
    <property type="match status" value="1"/>
</dbReference>